<reference evidence="1 2" key="1">
    <citation type="submission" date="2020-08" db="EMBL/GenBank/DDBJ databases">
        <title>Genomic Encyclopedia of Type Strains, Phase III (KMG-III): the genomes of soil and plant-associated and newly described type strains.</title>
        <authorList>
            <person name="Whitman W."/>
        </authorList>
    </citation>
    <scope>NUCLEOTIDE SEQUENCE [LARGE SCALE GENOMIC DNA]</scope>
    <source>
        <strain evidence="1 2">CECT 8799</strain>
    </source>
</reference>
<dbReference type="Gene3D" id="3.30.70.1520">
    <property type="entry name" value="Heterotetrameric sarcosine oxidase"/>
    <property type="match status" value="1"/>
</dbReference>
<dbReference type="Proteomes" id="UP000535937">
    <property type="component" value="Unassembled WGS sequence"/>
</dbReference>
<gene>
    <name evidence="1" type="ORF">FHS09_002851</name>
</gene>
<dbReference type="GO" id="GO:1901053">
    <property type="term" value="P:sarcosine catabolic process"/>
    <property type="evidence" value="ECO:0007669"/>
    <property type="project" value="InterPro"/>
</dbReference>
<dbReference type="RefSeq" id="WP_183460906.1">
    <property type="nucleotide sequence ID" value="NZ_JACHWZ010000012.1"/>
</dbReference>
<dbReference type="EMBL" id="JACHWZ010000012">
    <property type="protein sequence ID" value="MBB3062008.1"/>
    <property type="molecule type" value="Genomic_DNA"/>
</dbReference>
<keyword evidence="2" id="KW-1185">Reference proteome</keyword>
<organism evidence="1 2">
    <name type="scientific">Microbulbifer rhizosphaerae</name>
    <dbReference type="NCBI Taxonomy" id="1562603"/>
    <lineage>
        <taxon>Bacteria</taxon>
        <taxon>Pseudomonadati</taxon>
        <taxon>Pseudomonadota</taxon>
        <taxon>Gammaproteobacteria</taxon>
        <taxon>Cellvibrionales</taxon>
        <taxon>Microbulbiferaceae</taxon>
        <taxon>Microbulbifer</taxon>
    </lineage>
</organism>
<sequence length="239" mass="25934">MSDVIDIDAIGEGQVAVMDQLPSGEIPAESPLHHLDSTVPTFTSKPAGVRLWEEALKGHLVLRGNAEDPTFQRGVEAALGMALPERLRSVQQGPLSLRWIAPDEWLLVCPGDQAAALEIRLRRHLSGHFAVVNVSGGQTLIHLAGPDAAMVLKKSCPYDLHEHNFPIGKVVTTVLAKTQATLCKIAADQWELVVRRSFADYAWRWLVDASAEYGLIGDTPATAAQRRASTGRHPVSSET</sequence>
<dbReference type="EC" id="1.5.3.1" evidence="1"/>
<dbReference type="Pfam" id="PF04268">
    <property type="entry name" value="SoxG"/>
    <property type="match status" value="1"/>
</dbReference>
<dbReference type="GO" id="GO:0008115">
    <property type="term" value="F:sarcosine oxidase activity"/>
    <property type="evidence" value="ECO:0007669"/>
    <property type="project" value="UniProtKB-EC"/>
</dbReference>
<evidence type="ECO:0000313" key="2">
    <source>
        <dbReference type="Proteomes" id="UP000535937"/>
    </source>
</evidence>
<dbReference type="Gene3D" id="3.30.1360.120">
    <property type="entry name" value="Probable tRNA modification gtpase trme, domain 1"/>
    <property type="match status" value="1"/>
</dbReference>
<name>A0A7W4Z9M9_9GAMM</name>
<dbReference type="InterPro" id="IPR007375">
    <property type="entry name" value="SoxG"/>
</dbReference>
<dbReference type="NCBIfam" id="TIGR01375">
    <property type="entry name" value="soxG"/>
    <property type="match status" value="1"/>
</dbReference>
<dbReference type="AlphaFoldDB" id="A0A7W4Z9M9"/>
<comment type="caution">
    <text evidence="1">The sequence shown here is derived from an EMBL/GenBank/DDBJ whole genome shotgun (WGS) entry which is preliminary data.</text>
</comment>
<evidence type="ECO:0000313" key="1">
    <source>
        <dbReference type="EMBL" id="MBB3062008.1"/>
    </source>
</evidence>
<dbReference type="InterPro" id="IPR006280">
    <property type="entry name" value="SoxG_het"/>
</dbReference>
<dbReference type="SUPFAM" id="SSF103025">
    <property type="entry name" value="Folate-binding domain"/>
    <property type="match status" value="1"/>
</dbReference>
<keyword evidence="1" id="KW-0560">Oxidoreductase</keyword>
<protein>
    <submittedName>
        <fullName evidence="1">Sarcosine oxidase subunit gamma</fullName>
        <ecNumber evidence="1">1.5.3.1</ecNumber>
    </submittedName>
</protein>
<accession>A0A7W4Z9M9</accession>
<dbReference type="InterPro" id="IPR027266">
    <property type="entry name" value="TrmE/GcvT-like"/>
</dbReference>
<proteinExistence type="predicted"/>